<dbReference type="OrthoDB" id="4365221at2759"/>
<evidence type="ECO:0000313" key="3">
    <source>
        <dbReference type="Proteomes" id="UP000191285"/>
    </source>
</evidence>
<proteinExistence type="predicted"/>
<gene>
    <name evidence="2" type="ORF">PENSTE_c001G09553</name>
</gene>
<organism evidence="2 3">
    <name type="scientific">Penicillium steckii</name>
    <dbReference type="NCBI Taxonomy" id="303698"/>
    <lineage>
        <taxon>Eukaryota</taxon>
        <taxon>Fungi</taxon>
        <taxon>Dikarya</taxon>
        <taxon>Ascomycota</taxon>
        <taxon>Pezizomycotina</taxon>
        <taxon>Eurotiomycetes</taxon>
        <taxon>Eurotiomycetidae</taxon>
        <taxon>Eurotiales</taxon>
        <taxon>Aspergillaceae</taxon>
        <taxon>Penicillium</taxon>
    </lineage>
</organism>
<feature type="compositionally biased region" description="Polar residues" evidence="1">
    <location>
        <begin position="1"/>
        <end position="16"/>
    </location>
</feature>
<feature type="region of interest" description="Disordered" evidence="1">
    <location>
        <begin position="1"/>
        <end position="50"/>
    </location>
</feature>
<evidence type="ECO:0000256" key="1">
    <source>
        <dbReference type="SAM" id="MobiDB-lite"/>
    </source>
</evidence>
<dbReference type="EMBL" id="MLKD01000001">
    <property type="protein sequence ID" value="OQE31752.1"/>
    <property type="molecule type" value="Genomic_DNA"/>
</dbReference>
<protein>
    <submittedName>
        <fullName evidence="2">Uncharacterized protein</fullName>
    </submittedName>
</protein>
<name>A0A1V6TZK6_9EURO</name>
<feature type="compositionally biased region" description="Polar residues" evidence="1">
    <location>
        <begin position="24"/>
        <end position="34"/>
    </location>
</feature>
<dbReference type="Proteomes" id="UP000191285">
    <property type="component" value="Unassembled WGS sequence"/>
</dbReference>
<dbReference type="AlphaFoldDB" id="A0A1V6TZK6"/>
<evidence type="ECO:0000313" key="2">
    <source>
        <dbReference type="EMBL" id="OQE31752.1"/>
    </source>
</evidence>
<reference evidence="3" key="1">
    <citation type="journal article" date="2017" name="Nat. Microbiol.">
        <title>Global analysis of biosynthetic gene clusters reveals vast potential of secondary metabolite production in Penicillium species.</title>
        <authorList>
            <person name="Nielsen J.C."/>
            <person name="Grijseels S."/>
            <person name="Prigent S."/>
            <person name="Ji B."/>
            <person name="Dainat J."/>
            <person name="Nielsen K.F."/>
            <person name="Frisvad J.C."/>
            <person name="Workman M."/>
            <person name="Nielsen J."/>
        </authorList>
    </citation>
    <scope>NUCLEOTIDE SEQUENCE [LARGE SCALE GENOMIC DNA]</scope>
    <source>
        <strain evidence="3">IBT 24891</strain>
    </source>
</reference>
<keyword evidence="3" id="KW-1185">Reference proteome</keyword>
<sequence length="50" mass="5465">MDAQPLTNLQSESDSPYTPLDSGGSPSTDAQPTPGSWSLRRFLSRRGSRR</sequence>
<comment type="caution">
    <text evidence="2">The sequence shown here is derived from an EMBL/GenBank/DDBJ whole genome shotgun (WGS) entry which is preliminary data.</text>
</comment>
<accession>A0A1V6TZK6</accession>